<evidence type="ECO:0000256" key="5">
    <source>
        <dbReference type="ARBA" id="ARBA00022989"/>
    </source>
</evidence>
<evidence type="ECO:0000256" key="4">
    <source>
        <dbReference type="ARBA" id="ARBA00022692"/>
    </source>
</evidence>
<gene>
    <name evidence="10" type="ORF">HYH03_007429</name>
</gene>
<keyword evidence="4 9" id="KW-0812">Transmembrane</keyword>
<feature type="transmembrane region" description="Helical" evidence="9">
    <location>
        <begin position="287"/>
        <end position="316"/>
    </location>
</feature>
<feature type="compositionally biased region" description="Low complexity" evidence="8">
    <location>
        <begin position="505"/>
        <end position="514"/>
    </location>
</feature>
<accession>A0A835Y0G7</accession>
<dbReference type="PANTHER" id="PTHR33281">
    <property type="entry name" value="UPF0187 PROTEIN YNEE"/>
    <property type="match status" value="1"/>
</dbReference>
<evidence type="ECO:0000313" key="10">
    <source>
        <dbReference type="EMBL" id="KAG2494372.1"/>
    </source>
</evidence>
<keyword evidence="11" id="KW-1185">Reference proteome</keyword>
<proteinExistence type="predicted"/>
<feature type="region of interest" description="Disordered" evidence="8">
    <location>
        <begin position="449"/>
        <end position="650"/>
    </location>
</feature>
<protein>
    <submittedName>
        <fullName evidence="10">Uncharacterized protein</fullName>
    </submittedName>
</protein>
<dbReference type="InterPro" id="IPR044669">
    <property type="entry name" value="YneE/VCCN1/2-like"/>
</dbReference>
<feature type="transmembrane region" description="Helical" evidence="9">
    <location>
        <begin position="93"/>
        <end position="112"/>
    </location>
</feature>
<dbReference type="Pfam" id="PF25539">
    <property type="entry name" value="Bestrophin_2"/>
    <property type="match status" value="1"/>
</dbReference>
<keyword evidence="7 9" id="KW-0472">Membrane</keyword>
<evidence type="ECO:0000256" key="1">
    <source>
        <dbReference type="ARBA" id="ARBA00004651"/>
    </source>
</evidence>
<feature type="compositionally biased region" description="Basic residues" evidence="8">
    <location>
        <begin position="550"/>
        <end position="566"/>
    </location>
</feature>
<dbReference type="AlphaFoldDB" id="A0A835Y0G7"/>
<keyword evidence="2" id="KW-0813">Transport</keyword>
<comment type="subcellular location">
    <subcellularLocation>
        <location evidence="1">Cell membrane</location>
        <topology evidence="1">Multi-pass membrane protein</topology>
    </subcellularLocation>
</comment>
<dbReference type="Proteomes" id="UP000612055">
    <property type="component" value="Unassembled WGS sequence"/>
</dbReference>
<feature type="transmembrane region" description="Helical" evidence="9">
    <location>
        <begin position="124"/>
        <end position="141"/>
    </location>
</feature>
<name>A0A835Y0G7_9CHLO</name>
<keyword evidence="5 9" id="KW-1133">Transmembrane helix</keyword>
<comment type="caution">
    <text evidence="10">The sequence shown here is derived from an EMBL/GenBank/DDBJ whole genome shotgun (WGS) entry which is preliminary data.</text>
</comment>
<evidence type="ECO:0000256" key="2">
    <source>
        <dbReference type="ARBA" id="ARBA00022448"/>
    </source>
</evidence>
<keyword evidence="3" id="KW-1003">Cell membrane</keyword>
<sequence>MAAPPTGPSGLTGRDGRDLENGRDLEVVPLVHESFDPSSRWHRFKQAIIEPPKATVSIYADIPFNHQEWKRHRNAAWRHRPQPLLFMRVAGGFWWQLTYTFLVSLLVGVYHWQNNTSLSSASRLSVPFNLTTFALSLLLVFRTNSSYSRWWEARMIWGAVVNLSRNFARQSLLWLPAPQARVAVRWMMAAPYLLKCHLRFNASVRENVSHILLPQELDWVLGWTHRPNAAAHVLGSSVVEGKLDTNRELVLMELVNTFIDCVGKCERIFKTPIPAAYTRHTSRYLMIYLTACPLVLWPSLGWWTPIAAVLITFLLLGTENIGVQLEEPFRVLPLDDMCRGIEATLREIERQHNHLDNRVTLWSADPAGIERADSESSLDSFQDGPTDGPSDQAALDRFHHIPPPKPIAAAAEALRMSFRRHSGHLPGGHMTLGTLGAALGSWGGFSPGTNSMHSAHAQPHGSWGESQHGVPPHHPHGGLTSAGGSAELRGTPSAPAGAKHGGSHSGSYTTAHGGSESGGHGHAEGVSGHTASMGAGGGMSTAVSVEGSGHHLHYPHTIHHRHRHLPQHPADQPARGTLSPDRSNRARASRLSHEIHDPTPSTMRSPFANHGAEAAAPGSQGGSGGGGVPGPSPPSGRVDEEEKLLGDNAA</sequence>
<evidence type="ECO:0000256" key="9">
    <source>
        <dbReference type="SAM" id="Phobius"/>
    </source>
</evidence>
<dbReference type="GO" id="GO:0005886">
    <property type="term" value="C:plasma membrane"/>
    <property type="evidence" value="ECO:0007669"/>
    <property type="project" value="UniProtKB-SubCell"/>
</dbReference>
<evidence type="ECO:0000256" key="6">
    <source>
        <dbReference type="ARBA" id="ARBA00023065"/>
    </source>
</evidence>
<dbReference type="PANTHER" id="PTHR33281:SF19">
    <property type="entry name" value="VOLTAGE-DEPENDENT ANION CHANNEL-FORMING PROTEIN YNEE"/>
    <property type="match status" value="1"/>
</dbReference>
<dbReference type="GO" id="GO:0005254">
    <property type="term" value="F:chloride channel activity"/>
    <property type="evidence" value="ECO:0007669"/>
    <property type="project" value="InterPro"/>
</dbReference>
<keyword evidence="6" id="KW-0406">Ion transport</keyword>
<feature type="region of interest" description="Disordered" evidence="8">
    <location>
        <begin position="1"/>
        <end position="20"/>
    </location>
</feature>
<dbReference type="EMBL" id="JAEHOE010000031">
    <property type="protein sequence ID" value="KAG2494372.1"/>
    <property type="molecule type" value="Genomic_DNA"/>
</dbReference>
<reference evidence="10" key="1">
    <citation type="journal article" date="2020" name="bioRxiv">
        <title>Comparative genomics of Chlamydomonas.</title>
        <authorList>
            <person name="Craig R.J."/>
            <person name="Hasan A.R."/>
            <person name="Ness R.W."/>
            <person name="Keightley P.D."/>
        </authorList>
    </citation>
    <scope>NUCLEOTIDE SEQUENCE</scope>
    <source>
        <strain evidence="10">CCAP 11/70</strain>
    </source>
</reference>
<evidence type="ECO:0000256" key="7">
    <source>
        <dbReference type="ARBA" id="ARBA00023136"/>
    </source>
</evidence>
<feature type="compositionally biased region" description="Basic and acidic residues" evidence="8">
    <location>
        <begin position="637"/>
        <end position="650"/>
    </location>
</feature>
<dbReference type="OrthoDB" id="506538at2759"/>
<evidence type="ECO:0000256" key="8">
    <source>
        <dbReference type="SAM" id="MobiDB-lite"/>
    </source>
</evidence>
<evidence type="ECO:0000313" key="11">
    <source>
        <dbReference type="Proteomes" id="UP000612055"/>
    </source>
</evidence>
<organism evidence="10 11">
    <name type="scientific">Edaphochlamys debaryana</name>
    <dbReference type="NCBI Taxonomy" id="47281"/>
    <lineage>
        <taxon>Eukaryota</taxon>
        <taxon>Viridiplantae</taxon>
        <taxon>Chlorophyta</taxon>
        <taxon>core chlorophytes</taxon>
        <taxon>Chlorophyceae</taxon>
        <taxon>CS clade</taxon>
        <taxon>Chlamydomonadales</taxon>
        <taxon>Chlamydomonadales incertae sedis</taxon>
        <taxon>Edaphochlamys</taxon>
    </lineage>
</organism>
<feature type="region of interest" description="Disordered" evidence="8">
    <location>
        <begin position="373"/>
        <end position="404"/>
    </location>
</feature>
<feature type="compositionally biased region" description="Gly residues" evidence="8">
    <location>
        <begin position="619"/>
        <end position="629"/>
    </location>
</feature>
<feature type="compositionally biased region" description="Low complexity" evidence="8">
    <location>
        <begin position="524"/>
        <end position="533"/>
    </location>
</feature>
<evidence type="ECO:0000256" key="3">
    <source>
        <dbReference type="ARBA" id="ARBA00022475"/>
    </source>
</evidence>